<gene>
    <name evidence="1" type="ORF">YHS_04390</name>
</gene>
<protein>
    <submittedName>
        <fullName evidence="1">DUF4268 domain-containing protein</fullName>
    </submittedName>
</protein>
<dbReference type="GO" id="GO:0003676">
    <property type="term" value="F:nucleic acid binding"/>
    <property type="evidence" value="ECO:0007669"/>
    <property type="project" value="InterPro"/>
</dbReference>
<dbReference type="Gene3D" id="3.40.1350.10">
    <property type="match status" value="1"/>
</dbReference>
<organism evidence="1">
    <name type="scientific">Faucicola osloensis</name>
    <name type="common">Moraxella osloensis</name>
    <dbReference type="NCBI Taxonomy" id="34062"/>
    <lineage>
        <taxon>Bacteria</taxon>
        <taxon>Pseudomonadati</taxon>
        <taxon>Pseudomonadota</taxon>
        <taxon>Gammaproteobacteria</taxon>
        <taxon>Moraxellales</taxon>
        <taxon>Moraxellaceae</taxon>
        <taxon>Faucicola</taxon>
    </lineage>
</organism>
<dbReference type="Pfam" id="PF14088">
    <property type="entry name" value="DUF4268"/>
    <property type="match status" value="1"/>
</dbReference>
<dbReference type="OrthoDB" id="570199at2"/>
<dbReference type="InterPro" id="IPR025364">
    <property type="entry name" value="DUF4268"/>
</dbReference>
<sequence>MYHLNIANKQMTNIDKIQFSEVGFRERQDLQEWIVSNPECLGEPLLIIQKEFNGFDNTSERLDLLALDKSGNLVIIENKTDSSGKDVVWQSVKYASYCSRLTDEKIINIFADYLRKYDSQNSDDYIASAKQKINEFLSDSTEDDIGLNPNETSQRIILVAAEFRQEVTSAVLWLMNFGINIRCIKCQLFKFNNDFFFDTQQIIPVPEVESFMIDIAEKKQEDIQIKNNKQSVLISFWSQFINATLSNAENLYVNRTPSKDNWLGTKLGNGVGISVVITKESVKIRVEIKGNNKEDTLKIFDYLYQHKEEIESKFQYPVNWERCPETVYSFIIITNEAVGYSDKSEWRGANEFLIEESYKMQKILKSLLDKFVL</sequence>
<accession>A0A1B8PT48</accession>
<name>A0A1B8PT48_FAUOS</name>
<reference evidence="1" key="1">
    <citation type="submission" date="2017-11" db="EMBL/GenBank/DDBJ databases">
        <title>Complete Genome Sequence from Moraxella oslensis YHS isolated from human skin.</title>
        <authorList>
            <person name="Lee K."/>
            <person name="Lim J.Y."/>
            <person name="Hwang I."/>
        </authorList>
    </citation>
    <scope>NUCLEOTIDE SEQUENCE</scope>
    <source>
        <strain evidence="1">YHS</strain>
    </source>
</reference>
<proteinExistence type="predicted"/>
<dbReference type="AlphaFoldDB" id="A0A1B8PT48"/>
<dbReference type="InterPro" id="IPR011856">
    <property type="entry name" value="tRNA_endonuc-like_dom_sf"/>
</dbReference>
<evidence type="ECO:0000313" key="1">
    <source>
        <dbReference type="EMBL" id="ATQ83122.1"/>
    </source>
</evidence>
<dbReference type="EMBL" id="CP024176">
    <property type="protein sequence ID" value="ATQ83122.1"/>
    <property type="molecule type" value="Genomic_DNA"/>
</dbReference>